<evidence type="ECO:0000313" key="2">
    <source>
        <dbReference type="Proteomes" id="UP000699462"/>
    </source>
</evidence>
<proteinExistence type="predicted"/>
<accession>A0A8T0D7S0</accession>
<gene>
    <name evidence="1" type="ORF">P879_05645</name>
</gene>
<organism evidence="1 2">
    <name type="scientific">Paragonimus westermani</name>
    <dbReference type="NCBI Taxonomy" id="34504"/>
    <lineage>
        <taxon>Eukaryota</taxon>
        <taxon>Metazoa</taxon>
        <taxon>Spiralia</taxon>
        <taxon>Lophotrochozoa</taxon>
        <taxon>Platyhelminthes</taxon>
        <taxon>Trematoda</taxon>
        <taxon>Digenea</taxon>
        <taxon>Plagiorchiida</taxon>
        <taxon>Troglotremata</taxon>
        <taxon>Troglotrematidae</taxon>
        <taxon>Paragonimus</taxon>
    </lineage>
</organism>
<dbReference type="Proteomes" id="UP000699462">
    <property type="component" value="Unassembled WGS sequence"/>
</dbReference>
<name>A0A8T0D7S0_9TREM</name>
<keyword evidence="2" id="KW-1185">Reference proteome</keyword>
<reference evidence="1 2" key="1">
    <citation type="submission" date="2019-07" db="EMBL/GenBank/DDBJ databases">
        <title>Annotation for the trematode Paragonimus westermani.</title>
        <authorList>
            <person name="Choi Y.-J."/>
        </authorList>
    </citation>
    <scope>NUCLEOTIDE SEQUENCE [LARGE SCALE GENOMIC DNA]</scope>
    <source>
        <strain evidence="1">180907_Pwestermani</strain>
    </source>
</reference>
<evidence type="ECO:0000313" key="1">
    <source>
        <dbReference type="EMBL" id="KAF8563909.1"/>
    </source>
</evidence>
<dbReference type="OrthoDB" id="5990676at2759"/>
<sequence>MDNLHPLHTSSKPNLMLQPIAPVKITVHQITNVQIPSKTFSGYESVSDLELILYLITSNVNLTAEQIRSPETNMSMYGQPVTRDAKEWVSFDNKNRIVRLRPLPQHVGNHQLVLCAVSRSYPKSCGVFWCYRVPIYWFEELKVNTFEDLELTVNGDTPFSWDMQTSEVCVVTMLKVEQIITLFFYASNKQIAQSVEVEFRLSAKAPPTQRLVTQSRVRLRLQCPDQMKTYQLQELNRINASLAQVLRVRVNPEVTASAIFIYDVSVGQPNNSCSFSLSPTLEIDWVFLPFGVPADGDKDLLSSLDSIDKITRIGTLSGHQTSYIDRSALNLNLPDLLKRCQVSRLDGAEVALKATEESFRPFKIHSVKLHDLENSACYLAKRLTEKSHSKAAGITEENRPGWFEAGNLHPHFIHFFHSSLNKL</sequence>
<comment type="caution">
    <text evidence="1">The sequence shown here is derived from an EMBL/GenBank/DDBJ whole genome shotgun (WGS) entry which is preliminary data.</text>
</comment>
<dbReference type="AlphaFoldDB" id="A0A8T0D7S0"/>
<protein>
    <submittedName>
        <fullName evidence="1">Uncharacterized protein</fullName>
    </submittedName>
</protein>
<dbReference type="EMBL" id="JTDF01010307">
    <property type="protein sequence ID" value="KAF8563909.1"/>
    <property type="molecule type" value="Genomic_DNA"/>
</dbReference>